<keyword evidence="2" id="KW-0472">Membrane</keyword>
<organism evidence="5 6">
    <name type="scientific">Sinanodonta woodiana</name>
    <name type="common">Chinese pond mussel</name>
    <name type="synonym">Anodonta woodiana</name>
    <dbReference type="NCBI Taxonomy" id="1069815"/>
    <lineage>
        <taxon>Eukaryota</taxon>
        <taxon>Metazoa</taxon>
        <taxon>Spiralia</taxon>
        <taxon>Lophotrochozoa</taxon>
        <taxon>Mollusca</taxon>
        <taxon>Bivalvia</taxon>
        <taxon>Autobranchia</taxon>
        <taxon>Heteroconchia</taxon>
        <taxon>Palaeoheterodonta</taxon>
        <taxon>Unionida</taxon>
        <taxon>Unionoidea</taxon>
        <taxon>Unionidae</taxon>
        <taxon>Unioninae</taxon>
        <taxon>Sinanodonta</taxon>
    </lineage>
</organism>
<feature type="domain" description="PH" evidence="4">
    <location>
        <begin position="23"/>
        <end position="131"/>
    </location>
</feature>
<evidence type="ECO:0000256" key="3">
    <source>
        <dbReference type="SAM" id="MobiDB-lite"/>
    </source>
</evidence>
<dbReference type="PANTHER" id="PTHR14309">
    <property type="entry name" value="EXPRESSED PROTEIN"/>
    <property type="match status" value="1"/>
</dbReference>
<evidence type="ECO:0000256" key="2">
    <source>
        <dbReference type="ARBA" id="ARBA00023136"/>
    </source>
</evidence>
<gene>
    <name evidence="5" type="ORF">ACJMK2_036121</name>
</gene>
<feature type="compositionally biased region" description="Polar residues" evidence="3">
    <location>
        <begin position="140"/>
        <end position="152"/>
    </location>
</feature>
<dbReference type="Gene3D" id="2.30.29.30">
    <property type="entry name" value="Pleckstrin-homology domain (PH domain)/Phosphotyrosine-binding domain (PTB)"/>
    <property type="match status" value="1"/>
</dbReference>
<dbReference type="Pfam" id="PF00169">
    <property type="entry name" value="PH"/>
    <property type="match status" value="1"/>
</dbReference>
<reference evidence="5 6" key="1">
    <citation type="submission" date="2024-11" db="EMBL/GenBank/DDBJ databases">
        <title>Chromosome-level genome assembly of the freshwater bivalve Anodonta woodiana.</title>
        <authorList>
            <person name="Chen X."/>
        </authorList>
    </citation>
    <scope>NUCLEOTIDE SEQUENCE [LARGE SCALE GENOMIC DNA]</scope>
    <source>
        <strain evidence="5">MN2024</strain>
        <tissue evidence="5">Gills</tissue>
    </source>
</reference>
<evidence type="ECO:0000313" key="5">
    <source>
        <dbReference type="EMBL" id="KAL3872952.1"/>
    </source>
</evidence>
<comment type="caution">
    <text evidence="5">The sequence shown here is derived from an EMBL/GenBank/DDBJ whole genome shotgun (WGS) entry which is preliminary data.</text>
</comment>
<evidence type="ECO:0000259" key="4">
    <source>
        <dbReference type="Pfam" id="PF00169"/>
    </source>
</evidence>
<feature type="region of interest" description="Disordered" evidence="3">
    <location>
        <begin position="131"/>
        <end position="155"/>
    </location>
</feature>
<name>A0ABD3WGG5_SINWO</name>
<dbReference type="GO" id="GO:0016020">
    <property type="term" value="C:membrane"/>
    <property type="evidence" value="ECO:0007669"/>
    <property type="project" value="UniProtKB-SubCell"/>
</dbReference>
<evidence type="ECO:0000313" key="6">
    <source>
        <dbReference type="Proteomes" id="UP001634394"/>
    </source>
</evidence>
<dbReference type="InterPro" id="IPR011993">
    <property type="entry name" value="PH-like_dom_sf"/>
</dbReference>
<keyword evidence="6" id="KW-1185">Reference proteome</keyword>
<dbReference type="EMBL" id="JBJQND010000006">
    <property type="protein sequence ID" value="KAL3872952.1"/>
    <property type="molecule type" value="Genomic_DNA"/>
</dbReference>
<accession>A0ABD3WGG5</accession>
<comment type="subcellular location">
    <subcellularLocation>
        <location evidence="1">Membrane</location>
    </subcellularLocation>
</comment>
<dbReference type="PANTHER" id="PTHR14309:SF12">
    <property type="entry name" value="PH DOMAIN-CONTAINING PROTEIN"/>
    <property type="match status" value="1"/>
</dbReference>
<dbReference type="SUPFAM" id="SSF50729">
    <property type="entry name" value="PH domain-like"/>
    <property type="match status" value="1"/>
</dbReference>
<proteinExistence type="predicted"/>
<dbReference type="AlphaFoldDB" id="A0ABD3WGG5"/>
<dbReference type="InterPro" id="IPR001849">
    <property type="entry name" value="PH_domain"/>
</dbReference>
<dbReference type="Proteomes" id="UP001634394">
    <property type="component" value="Unassembled WGS sequence"/>
</dbReference>
<protein>
    <recommendedName>
        <fullName evidence="4">PH domain-containing protein</fullName>
    </recommendedName>
</protein>
<evidence type="ECO:0000256" key="1">
    <source>
        <dbReference type="ARBA" id="ARBA00004370"/>
    </source>
</evidence>
<dbReference type="InterPro" id="IPR039680">
    <property type="entry name" value="PLEKHB1/2"/>
</dbReference>
<sequence>MGCGVSEPHGNMFIPHAPVCNVGYLLHCTSRKQKWKSQFCVLYRDTVFAWYKKQGDGQPVGHICLQKVCSFLLVGPVVRRIANCPMLPPNPTLRYDYMIAVPESPSVHGNVHWFLCSDGNAMGQWMKALADTLPPPQAPPNQGQSNFPSTAPAQRPPPYGFNIPPPHGGGPPNNNHVAHYAGQPSHNVMMVQNPHHHRSGDNRFMQGLLVGGALGYGYGHPWGWGWGWGWGYHPSYGWGYGDYDQDVYINNEYNNTEINNYDGGEGMVNGYQGDYGNSIDPPIYNDISSGGQYDGGGGYNVVESGGGFDGGFNSGGGFDSGGGGFDGGFGGGGGFDGGFGGGGGFDSGGGGFDSGGGFSGGDF</sequence>